<dbReference type="PANTHER" id="PTHR32089:SF112">
    <property type="entry name" value="LYSOZYME-LIKE PROTEIN-RELATED"/>
    <property type="match status" value="1"/>
</dbReference>
<dbReference type="InterPro" id="IPR003660">
    <property type="entry name" value="HAMP_dom"/>
</dbReference>
<evidence type="ECO:0000313" key="8">
    <source>
        <dbReference type="EMBL" id="BDU73806.1"/>
    </source>
</evidence>
<dbReference type="PANTHER" id="PTHR32089">
    <property type="entry name" value="METHYL-ACCEPTING CHEMOTAXIS PROTEIN MCPB"/>
    <property type="match status" value="1"/>
</dbReference>
<keyword evidence="1 3" id="KW-0807">Transducer</keyword>
<dbReference type="SUPFAM" id="SSF58104">
    <property type="entry name" value="Methyl-accepting chemotaxis protein (MCP) signaling domain"/>
    <property type="match status" value="1"/>
</dbReference>
<feature type="transmembrane region" description="Helical" evidence="5">
    <location>
        <begin position="193"/>
        <end position="214"/>
    </location>
</feature>
<dbReference type="GO" id="GO:0016020">
    <property type="term" value="C:membrane"/>
    <property type="evidence" value="ECO:0007669"/>
    <property type="project" value="InterPro"/>
</dbReference>
<evidence type="ECO:0000256" key="5">
    <source>
        <dbReference type="SAM" id="Phobius"/>
    </source>
</evidence>
<protein>
    <recommendedName>
        <fullName evidence="10">Methyl-accepting chemotaxis protein</fullName>
    </recommendedName>
</protein>
<keyword evidence="5" id="KW-0812">Transmembrane</keyword>
<evidence type="ECO:0000259" key="7">
    <source>
        <dbReference type="PROSITE" id="PS50885"/>
    </source>
</evidence>
<reference evidence="9" key="1">
    <citation type="journal article" date="2023" name="Int. J. Syst. Evol. Microbiol.">
        <title>Mesoterricola silvestris gen. nov., sp. nov., Mesoterricola sediminis sp. nov., Geothrix oryzae sp. nov., Geothrix edaphica sp. nov., Geothrix rubra sp. nov., and Geothrix limicola sp. nov., six novel members of Acidobacteriota isolated from soils.</title>
        <authorList>
            <person name="Itoh H."/>
            <person name="Sugisawa Y."/>
            <person name="Mise K."/>
            <person name="Xu Z."/>
            <person name="Kuniyasu M."/>
            <person name="Ushijima N."/>
            <person name="Kawano K."/>
            <person name="Kobayashi E."/>
            <person name="Shiratori Y."/>
            <person name="Masuda Y."/>
            <person name="Senoo K."/>
        </authorList>
    </citation>
    <scope>NUCLEOTIDE SEQUENCE [LARGE SCALE GENOMIC DNA]</scope>
    <source>
        <strain evidence="9">W79</strain>
    </source>
</reference>
<evidence type="ECO:0008006" key="10">
    <source>
        <dbReference type="Google" id="ProtNLM"/>
    </source>
</evidence>
<evidence type="ECO:0000256" key="3">
    <source>
        <dbReference type="PROSITE-ProRule" id="PRU00284"/>
    </source>
</evidence>
<dbReference type="Pfam" id="PF00015">
    <property type="entry name" value="MCPsignal"/>
    <property type="match status" value="1"/>
</dbReference>
<dbReference type="PROSITE" id="PS50885">
    <property type="entry name" value="HAMP"/>
    <property type="match status" value="1"/>
</dbReference>
<feature type="region of interest" description="Disordered" evidence="4">
    <location>
        <begin position="336"/>
        <end position="355"/>
    </location>
</feature>
<evidence type="ECO:0000313" key="9">
    <source>
        <dbReference type="Proteomes" id="UP001238179"/>
    </source>
</evidence>
<proteinExistence type="inferred from homology"/>
<dbReference type="AlphaFoldDB" id="A0AA48K9S1"/>
<dbReference type="EMBL" id="AP027080">
    <property type="protein sequence ID" value="BDU73806.1"/>
    <property type="molecule type" value="Genomic_DNA"/>
</dbReference>
<dbReference type="InterPro" id="IPR004089">
    <property type="entry name" value="MCPsignal_dom"/>
</dbReference>
<keyword evidence="5" id="KW-0472">Membrane</keyword>
<evidence type="ECO:0000259" key="6">
    <source>
        <dbReference type="PROSITE" id="PS50111"/>
    </source>
</evidence>
<dbReference type="SMART" id="SM00283">
    <property type="entry name" value="MA"/>
    <property type="match status" value="1"/>
</dbReference>
<evidence type="ECO:0000256" key="1">
    <source>
        <dbReference type="ARBA" id="ARBA00023224"/>
    </source>
</evidence>
<feature type="domain" description="Methyl-accepting transducer" evidence="6">
    <location>
        <begin position="279"/>
        <end position="515"/>
    </location>
</feature>
<comment type="similarity">
    <text evidence="2">Belongs to the methyl-accepting chemotaxis (MCP) protein family.</text>
</comment>
<dbReference type="KEGG" id="msil:METEAL_29800"/>
<dbReference type="Proteomes" id="UP001238179">
    <property type="component" value="Chromosome"/>
</dbReference>
<accession>A0AA48K9S1</accession>
<organism evidence="8 9">
    <name type="scientific">Mesoterricola silvestris</name>
    <dbReference type="NCBI Taxonomy" id="2927979"/>
    <lineage>
        <taxon>Bacteria</taxon>
        <taxon>Pseudomonadati</taxon>
        <taxon>Acidobacteriota</taxon>
        <taxon>Holophagae</taxon>
        <taxon>Holophagales</taxon>
        <taxon>Holophagaceae</taxon>
        <taxon>Mesoterricola</taxon>
    </lineage>
</organism>
<evidence type="ECO:0000256" key="2">
    <source>
        <dbReference type="ARBA" id="ARBA00029447"/>
    </source>
</evidence>
<evidence type="ECO:0000256" key="4">
    <source>
        <dbReference type="SAM" id="MobiDB-lite"/>
    </source>
</evidence>
<sequence>MPKLSLLPSLNLRGQFLFLLATQLVLLALVAVLGATSLERLRRDQIVLGSGLPKSSVAARVLHDSDVLRVIHVSLIGAARNPEYLEKRVKRLKEVEADLARSLADMDALPWTGQDREDVDRITSGMRKYMASFPPVLDRARKAGMDELPALIEANTAYRRDGYNLLLKLLPRLQAAGEEIVRQDLEGSRTGQFLILAGLAAALALGLTFTRILGNGVRRQASGLLVSMEALRTGNLATRCAEPGGGELGDTGRALNAVIEDLGRHIRTISEVSHRVASSATELSATVAQVKGATDEIGVSAHQQRAIMEEGTGLVRDMRTLTGTVQAGTARLQTLASSSETAADTARGSASDSDRAMEGILESSRNVGRITTVIADIARQTNLLSLNAAIEAAKAGAQGKGFAVVAEEVRKLAERSAVAAKEITALVAESSQRVDEGIQAVGQVNDGLGRIQGHIQENGGQVREIAAAMDLQATSSGRLLDHLGTIGSLTERNGSATTQLVATMHETAKTVEELAALASELQGLTERFQLA</sequence>
<dbReference type="PROSITE" id="PS50111">
    <property type="entry name" value="CHEMOTAXIS_TRANSDUC_2"/>
    <property type="match status" value="1"/>
</dbReference>
<name>A0AA48K9S1_9BACT</name>
<dbReference type="Gene3D" id="1.10.287.950">
    <property type="entry name" value="Methyl-accepting chemotaxis protein"/>
    <property type="match status" value="1"/>
</dbReference>
<dbReference type="GO" id="GO:0007165">
    <property type="term" value="P:signal transduction"/>
    <property type="evidence" value="ECO:0007669"/>
    <property type="project" value="UniProtKB-KW"/>
</dbReference>
<keyword evidence="5" id="KW-1133">Transmembrane helix</keyword>
<feature type="domain" description="HAMP" evidence="7">
    <location>
        <begin position="215"/>
        <end position="267"/>
    </location>
</feature>
<dbReference type="RefSeq" id="WP_316412474.1">
    <property type="nucleotide sequence ID" value="NZ_AP027080.1"/>
</dbReference>
<keyword evidence="9" id="KW-1185">Reference proteome</keyword>
<gene>
    <name evidence="8" type="ORF">METEAL_29800</name>
</gene>